<sequence>MTEIIDAVRAHLRRHFTDAGVSTDPDAASVTFLGSEPIEVLRFAPAADGVVHYVSVGCSKHPMADPTEIVADPVRGPRAEVVLALRSTEPATGLARSLAVLAAAPAVDGMVLGPDALVDFSAPMWQREHGPVPFTAVLLGESEITELALEPPREPVRFLTATPITATEAAWVRIKGPEALRQAWRDDHVDVLDPNRRASQPS</sequence>
<organism evidence="2 3">
    <name type="scientific">Mycolicibacillus koreensis</name>
    <dbReference type="NCBI Taxonomy" id="1069220"/>
    <lineage>
        <taxon>Bacteria</taxon>
        <taxon>Bacillati</taxon>
        <taxon>Actinomycetota</taxon>
        <taxon>Actinomycetes</taxon>
        <taxon>Mycobacteriales</taxon>
        <taxon>Mycobacteriaceae</taxon>
        <taxon>Mycolicibacillus</taxon>
    </lineage>
</organism>
<dbReference type="RefSeq" id="WP_069392100.1">
    <property type="nucleotide sequence ID" value="NZ_AP022594.1"/>
</dbReference>
<gene>
    <name evidence="2" type="ORF">B8W67_18495</name>
</gene>
<dbReference type="Proteomes" id="UP000193577">
    <property type="component" value="Unassembled WGS sequence"/>
</dbReference>
<evidence type="ECO:0000259" key="1">
    <source>
        <dbReference type="Pfam" id="PF05076"/>
    </source>
</evidence>
<keyword evidence="3" id="KW-1185">Reference proteome</keyword>
<protein>
    <submittedName>
        <fullName evidence="2">Suppressor of fused protein (SUFU)</fullName>
    </submittedName>
</protein>
<dbReference type="AlphaFoldDB" id="A0A7I7SA25"/>
<proteinExistence type="predicted"/>
<reference evidence="2 3" key="1">
    <citation type="submission" date="2017-04" db="EMBL/GenBank/DDBJ databases">
        <title>The new phylogeny of genus Mycobacterium.</title>
        <authorList>
            <person name="Tortoli E."/>
            <person name="Trovato A."/>
            <person name="Cirillo D.M."/>
        </authorList>
    </citation>
    <scope>NUCLEOTIDE SEQUENCE [LARGE SCALE GENOMIC DNA]</scope>
    <source>
        <strain evidence="2 3">KCTC 19819</strain>
    </source>
</reference>
<name>A0A7I7SA25_9MYCO</name>
<evidence type="ECO:0000313" key="2">
    <source>
        <dbReference type="EMBL" id="OSC26491.1"/>
    </source>
</evidence>
<evidence type="ECO:0000313" key="3">
    <source>
        <dbReference type="Proteomes" id="UP000193577"/>
    </source>
</evidence>
<accession>A0A7I7SA25</accession>
<dbReference type="EMBL" id="NCXO01000063">
    <property type="protein sequence ID" value="OSC26491.1"/>
    <property type="molecule type" value="Genomic_DNA"/>
</dbReference>
<dbReference type="OrthoDB" id="5191848at2"/>
<comment type="caution">
    <text evidence="2">The sequence shown here is derived from an EMBL/GenBank/DDBJ whole genome shotgun (WGS) entry which is preliminary data.</text>
</comment>
<feature type="domain" description="Suppressor of fused-like" evidence="1">
    <location>
        <begin position="34"/>
        <end position="197"/>
    </location>
</feature>
<dbReference type="InterPro" id="IPR020941">
    <property type="entry name" value="SUFU-like_domain"/>
</dbReference>
<dbReference type="Pfam" id="PF05076">
    <property type="entry name" value="SUFU"/>
    <property type="match status" value="1"/>
</dbReference>